<name>A0ABY6DU54_9ACTN</name>
<evidence type="ECO:0000313" key="1">
    <source>
        <dbReference type="EMBL" id="UXY17899.1"/>
    </source>
</evidence>
<sequence length="151" mass="15753">MTVSGLPSDPVLAPGGKALPFTVTIANPGPTAYADTSLVVSMGHCSCVDTPTSEAPQGTLQEWSPATGTWDSVRYVTEGTGMDFISRPQLTALSLGPGTSSSFTFRVRFKATQPNPVHKGQVMLDATLLSRAQQLLSPSSAASATFQVEAH</sequence>
<organism evidence="1 2">
    <name type="scientific">Streptomyces cynarae</name>
    <dbReference type="NCBI Taxonomy" id="2981134"/>
    <lineage>
        <taxon>Bacteria</taxon>
        <taxon>Bacillati</taxon>
        <taxon>Actinomycetota</taxon>
        <taxon>Actinomycetes</taxon>
        <taxon>Kitasatosporales</taxon>
        <taxon>Streptomycetaceae</taxon>
        <taxon>Streptomyces</taxon>
    </lineage>
</organism>
<dbReference type="EMBL" id="CP106793">
    <property type="protein sequence ID" value="UXY17899.1"/>
    <property type="molecule type" value="Genomic_DNA"/>
</dbReference>
<evidence type="ECO:0008006" key="3">
    <source>
        <dbReference type="Google" id="ProtNLM"/>
    </source>
</evidence>
<proteinExistence type="predicted"/>
<dbReference type="Proteomes" id="UP001061298">
    <property type="component" value="Chromosome"/>
</dbReference>
<protein>
    <recommendedName>
        <fullName evidence="3">DUF11 domain-containing protein</fullName>
    </recommendedName>
</protein>
<dbReference type="RefSeq" id="WP_263228027.1">
    <property type="nucleotide sequence ID" value="NZ_CP106793.1"/>
</dbReference>
<accession>A0ABY6DU54</accession>
<gene>
    <name evidence="1" type="ORF">N8I84_03480</name>
</gene>
<evidence type="ECO:0000313" key="2">
    <source>
        <dbReference type="Proteomes" id="UP001061298"/>
    </source>
</evidence>
<reference evidence="1" key="1">
    <citation type="submission" date="2022-10" db="EMBL/GenBank/DDBJ databases">
        <authorList>
            <person name="Mo P."/>
        </authorList>
    </citation>
    <scope>NUCLEOTIDE SEQUENCE</scope>
    <source>
        <strain evidence="1">HUAS 13-4</strain>
    </source>
</reference>
<keyword evidence="2" id="KW-1185">Reference proteome</keyword>